<feature type="region of interest" description="Disordered" evidence="2">
    <location>
        <begin position="96"/>
        <end position="115"/>
    </location>
</feature>
<evidence type="ECO:0000256" key="2">
    <source>
        <dbReference type="SAM" id="MobiDB-lite"/>
    </source>
</evidence>
<evidence type="ECO:0000313" key="4">
    <source>
        <dbReference type="Proteomes" id="UP001187682"/>
    </source>
</evidence>
<gene>
    <name evidence="3" type="ORF">DNG_04192</name>
</gene>
<proteinExistence type="predicted"/>
<dbReference type="AlphaFoldDB" id="A0AAE8MWD1"/>
<accession>A0AAE8MWD1</accession>
<keyword evidence="1" id="KW-0175">Coiled coil</keyword>
<reference evidence="3" key="1">
    <citation type="submission" date="2018-03" db="EMBL/GenBank/DDBJ databases">
        <authorList>
            <person name="Guldener U."/>
        </authorList>
    </citation>
    <scope>NUCLEOTIDE SEQUENCE</scope>
</reference>
<dbReference type="Proteomes" id="UP001187682">
    <property type="component" value="Unassembled WGS sequence"/>
</dbReference>
<comment type="caution">
    <text evidence="3">The sequence shown here is derived from an EMBL/GenBank/DDBJ whole genome shotgun (WGS) entry which is preliminary data.</text>
</comment>
<keyword evidence="4" id="KW-1185">Reference proteome</keyword>
<name>A0AAE8MWD1_9PEZI</name>
<protein>
    <submittedName>
        <fullName evidence="3">Uncharacterized protein</fullName>
    </submittedName>
</protein>
<sequence>MAAPFNMYDYFDARVDPGKSRSIFLDPKASGPGIPPPGNYWVAYSPEYTGPSWTGPVNGDALSKLRPALIADDYATLDENQNLRPVSPTDYAKRWGLHEDGPEGRSHTSPTRSHSRVFEKGAVEVTGKWLADYFQRTAAQENMNLKDWLENSLPKKALNEDDKVYLDWLDELLGDEVWQAMLFNDFTMDELVKDDVFTMRQNTDMCNLKGPLHPIVARERWKVPAVDYNFGNGPTEPRWFYSVLGVEGEYDPKNNDEIWEAIMPALLLVSKVLKEKPEFLNAILRVWNHKRIPDKRDTRPTKGNPLKTFDTVPTRPDDPEVLPGLQFLRNTPTEFVDRLWDLVAQSMSLHILGNTGACAISGVRVVHTGNNRTIQDPTLFRYGQAILDHPVYDADDLFIAMPVGPVSAIFQEAFWENAVKVYGLNALRVDATSHKMKATMGISENRTSHRSKFYAGLEAFKGRIDSLLQQLTVSGYHVAFYYVSALMVERIRLPITILRWTNQWKTMEARAQRIARDLWTARAIAMEIHTYNVSTKMQTDNAPEANIEAFITDMYGRWTQAVTYLPGGRPPRGSEELVDNGPSKFVEGIKKIMDKESCHRYLACLPAIHGYLCQELQRMEHGIFDVYSMGEYDAHTILSRFRLPWLKWLHHLTTLARSCIGHMSVCQSQPLFQDQHAELGRWTTKFLELANQYTFLKGYLTSDQKRLNPVMWRRMFLTVGRGNAARKTPSKRWAGVLGHQISKLDMRLRAEFEEVVKIIMSYSNEAPPHTLEKMLRDQGSSYQLPPHAPGAFTDLLRDLDVEPQGIALDSVLELSRQQAFNPHDAGMLRNIAHQIGPLVQRRQETRARIHELEKQLGTIQTALHNHDPALRSQQAFQQAQERRAELENQIHGLQQLQLQHQYFHEKERVHQELNNVQAMLQEQLDEVNLREMRMNELQENPAVVEAREERDRNLQAQIERLQETERAHDEQVQRSILQESGAGAQPTDARWSVPPPAHLGMLPENRSKRAREEEAYGQGAPAPKRRRLRTEVLQSLIDRPPFLGGPTGVAGGPRPLNRSVQLRTPHGGPAEVRYEVAPLEVQGRSHIEVVESMVNAVERWEEMGARQHYEVPRGAVGALAAVAGSTLAGLPTRPEGEWEMDWRY</sequence>
<organism evidence="3 4">
    <name type="scientific">Cephalotrichum gorgonifer</name>
    <dbReference type="NCBI Taxonomy" id="2041049"/>
    <lineage>
        <taxon>Eukaryota</taxon>
        <taxon>Fungi</taxon>
        <taxon>Dikarya</taxon>
        <taxon>Ascomycota</taxon>
        <taxon>Pezizomycotina</taxon>
        <taxon>Sordariomycetes</taxon>
        <taxon>Hypocreomycetidae</taxon>
        <taxon>Microascales</taxon>
        <taxon>Microascaceae</taxon>
        <taxon>Cephalotrichum</taxon>
    </lineage>
</organism>
<feature type="region of interest" description="Disordered" evidence="2">
    <location>
        <begin position="295"/>
        <end position="315"/>
    </location>
</feature>
<feature type="coiled-coil region" evidence="1">
    <location>
        <begin position="842"/>
        <end position="974"/>
    </location>
</feature>
<evidence type="ECO:0000256" key="1">
    <source>
        <dbReference type="SAM" id="Coils"/>
    </source>
</evidence>
<evidence type="ECO:0000313" key="3">
    <source>
        <dbReference type="EMBL" id="SPO01519.1"/>
    </source>
</evidence>
<dbReference type="EMBL" id="ONZQ02000005">
    <property type="protein sequence ID" value="SPO01519.1"/>
    <property type="molecule type" value="Genomic_DNA"/>
</dbReference>
<feature type="compositionally biased region" description="Basic and acidic residues" evidence="2">
    <location>
        <begin position="96"/>
        <end position="106"/>
    </location>
</feature>